<dbReference type="Gene3D" id="3.30.530.20">
    <property type="match status" value="1"/>
</dbReference>
<dbReference type="Proteomes" id="UP000605670">
    <property type="component" value="Unassembled WGS sequence"/>
</dbReference>
<keyword evidence="2" id="KW-1185">Reference proteome</keyword>
<protein>
    <submittedName>
        <fullName evidence="1">Polyketide cyclase</fullName>
    </submittedName>
</protein>
<evidence type="ECO:0000313" key="1">
    <source>
        <dbReference type="EMBL" id="GGF52628.1"/>
    </source>
</evidence>
<accession>A0A917F4U5</accession>
<organism evidence="1 2">
    <name type="scientific">Ornithinimicrobium tianjinense</name>
    <dbReference type="NCBI Taxonomy" id="1195761"/>
    <lineage>
        <taxon>Bacteria</taxon>
        <taxon>Bacillati</taxon>
        <taxon>Actinomycetota</taxon>
        <taxon>Actinomycetes</taxon>
        <taxon>Micrococcales</taxon>
        <taxon>Ornithinimicrobiaceae</taxon>
        <taxon>Ornithinimicrobium</taxon>
    </lineage>
</organism>
<dbReference type="AlphaFoldDB" id="A0A917F4U5"/>
<comment type="caution">
    <text evidence="1">The sequence shown here is derived from an EMBL/GenBank/DDBJ whole genome shotgun (WGS) entry which is preliminary data.</text>
</comment>
<dbReference type="RefSeq" id="WP_188430463.1">
    <property type="nucleotide sequence ID" value="NZ_BAABKH010000003.1"/>
</dbReference>
<proteinExistence type="predicted"/>
<dbReference type="SUPFAM" id="SSF55961">
    <property type="entry name" value="Bet v1-like"/>
    <property type="match status" value="1"/>
</dbReference>
<evidence type="ECO:0000313" key="2">
    <source>
        <dbReference type="Proteomes" id="UP000605670"/>
    </source>
</evidence>
<dbReference type="InterPro" id="IPR023393">
    <property type="entry name" value="START-like_dom_sf"/>
</dbReference>
<sequence length="131" mass="14451">MRSRHLSREIAESPREVYEFASNPANLPAWAAGLAAGDIVQEGEALLVESPMGQVRVVFVPDNDLGVLDHDVTLPSGQTVTNHFRVLSHPHGAEVVFTVRQLDLTDEDFERDCARVEADLDQLKGLLESTF</sequence>
<gene>
    <name evidence="1" type="ORF">GCM10011366_20540</name>
</gene>
<name>A0A917F4U5_9MICO</name>
<dbReference type="EMBL" id="BMEM01000003">
    <property type="protein sequence ID" value="GGF52628.1"/>
    <property type="molecule type" value="Genomic_DNA"/>
</dbReference>
<reference evidence="1" key="2">
    <citation type="submission" date="2020-09" db="EMBL/GenBank/DDBJ databases">
        <authorList>
            <person name="Sun Q."/>
            <person name="Zhou Y."/>
        </authorList>
    </citation>
    <scope>NUCLEOTIDE SEQUENCE</scope>
    <source>
        <strain evidence="1">CGMCC 1.12160</strain>
    </source>
</reference>
<reference evidence="1" key="1">
    <citation type="journal article" date="2014" name="Int. J. Syst. Evol. Microbiol.">
        <title>Complete genome sequence of Corynebacterium casei LMG S-19264T (=DSM 44701T), isolated from a smear-ripened cheese.</title>
        <authorList>
            <consortium name="US DOE Joint Genome Institute (JGI-PGF)"/>
            <person name="Walter F."/>
            <person name="Albersmeier A."/>
            <person name="Kalinowski J."/>
            <person name="Ruckert C."/>
        </authorList>
    </citation>
    <scope>NUCLEOTIDE SEQUENCE</scope>
    <source>
        <strain evidence="1">CGMCC 1.12160</strain>
    </source>
</reference>